<dbReference type="InterPro" id="IPR043918">
    <property type="entry name" value="DUF5760"/>
</dbReference>
<proteinExistence type="predicted"/>
<sequence>MDNQTNSQSNELVIGTITKERSSQEFVENVKKWVLYDQQLKIVKERTDKIRDMKHILGSAICTYMDDHNLTQNEIEITNGKLKIYEKKEYSPLTFSYIEKCLAKLISDKTHVEYIIQYLKENREIKTTTDLKSIYKNK</sequence>
<dbReference type="EMBL" id="MN739957">
    <property type="protein sequence ID" value="QHT79950.1"/>
    <property type="molecule type" value="Genomic_DNA"/>
</dbReference>
<organism evidence="1">
    <name type="scientific">viral metagenome</name>
    <dbReference type="NCBI Taxonomy" id="1070528"/>
    <lineage>
        <taxon>unclassified sequences</taxon>
        <taxon>metagenomes</taxon>
        <taxon>organismal metagenomes</taxon>
    </lineage>
</organism>
<protein>
    <submittedName>
        <fullName evidence="1">Uncharacterized protein</fullName>
    </submittedName>
</protein>
<reference evidence="1" key="1">
    <citation type="journal article" date="2020" name="Nature">
        <title>Giant virus diversity and host interactions through global metagenomics.</title>
        <authorList>
            <person name="Schulz F."/>
            <person name="Roux S."/>
            <person name="Paez-Espino D."/>
            <person name="Jungbluth S."/>
            <person name="Walsh D.A."/>
            <person name="Denef V.J."/>
            <person name="McMahon K.D."/>
            <person name="Konstantinidis K.T."/>
            <person name="Eloe-Fadrosh E.A."/>
            <person name="Kyrpides N.C."/>
            <person name="Woyke T."/>
        </authorList>
    </citation>
    <scope>NUCLEOTIDE SEQUENCE</scope>
    <source>
        <strain evidence="1">GVMAG-M-3300023184-105</strain>
    </source>
</reference>
<name>A0A6C0HHW8_9ZZZZ</name>
<dbReference type="Pfam" id="PF19064">
    <property type="entry name" value="DUF5760"/>
    <property type="match status" value="1"/>
</dbReference>
<accession>A0A6C0HHW8</accession>
<evidence type="ECO:0000313" key="1">
    <source>
        <dbReference type="EMBL" id="QHT79950.1"/>
    </source>
</evidence>
<dbReference type="AlphaFoldDB" id="A0A6C0HHW8"/>